<proteinExistence type="inferred from homology"/>
<sequence>MGNCQGSLPKTTKPLTRELKEKLQRPIIVFIIGGPGSGKRSQSSRLADKYDFYHVAVGELLRAEASRPTGRGKAIRDILLKGALVPSGYILELMTDHMLKANNVKGFFVEGFPREIHQAKLFEEVVGRTPNIVIVFDCSTETMIQRLLLRSQRGERVDDHERIVRQRLETHYTLCEPVLAHYLQKGLLRNVGLCEWGWASSIAHSQNPGREKTGSFTARQWSSVLAKQSV</sequence>
<dbReference type="InterPro" id="IPR000850">
    <property type="entry name" value="Adenylat/UMP-CMP_kin"/>
</dbReference>
<reference evidence="5" key="1">
    <citation type="submission" date="2025-08" db="UniProtKB">
        <authorList>
            <consortium name="Ensembl"/>
        </authorList>
    </citation>
    <scope>IDENTIFICATION</scope>
</reference>
<name>A0A8D0DUK6_SALMN</name>
<evidence type="ECO:0000256" key="4">
    <source>
        <dbReference type="RuleBase" id="RU003330"/>
    </source>
</evidence>
<evidence type="ECO:0000256" key="3">
    <source>
        <dbReference type="ARBA" id="ARBA00022777"/>
    </source>
</evidence>
<evidence type="ECO:0000256" key="2">
    <source>
        <dbReference type="ARBA" id="ARBA00022741"/>
    </source>
</evidence>
<dbReference type="HAMAP" id="MF_00235">
    <property type="entry name" value="Adenylate_kinase_Adk"/>
    <property type="match status" value="1"/>
</dbReference>
<evidence type="ECO:0000313" key="6">
    <source>
        <dbReference type="Proteomes" id="UP000694421"/>
    </source>
</evidence>
<dbReference type="GO" id="GO:0019205">
    <property type="term" value="F:nucleobase-containing compound kinase activity"/>
    <property type="evidence" value="ECO:0007669"/>
    <property type="project" value="InterPro"/>
</dbReference>
<protein>
    <recommendedName>
        <fullName evidence="7">Nucleoside-diphosphate kinase</fullName>
    </recommendedName>
</protein>
<dbReference type="SUPFAM" id="SSF52540">
    <property type="entry name" value="P-loop containing nucleoside triphosphate hydrolases"/>
    <property type="match status" value="1"/>
</dbReference>
<dbReference type="Gene3D" id="3.40.50.300">
    <property type="entry name" value="P-loop containing nucleotide triphosphate hydrolases"/>
    <property type="match status" value="1"/>
</dbReference>
<dbReference type="InterPro" id="IPR027417">
    <property type="entry name" value="P-loop_NTPase"/>
</dbReference>
<organism evidence="5 6">
    <name type="scientific">Salvator merianae</name>
    <name type="common">Argentine black and white tegu</name>
    <name type="synonym">Tupinambis merianae</name>
    <dbReference type="NCBI Taxonomy" id="96440"/>
    <lineage>
        <taxon>Eukaryota</taxon>
        <taxon>Metazoa</taxon>
        <taxon>Chordata</taxon>
        <taxon>Craniata</taxon>
        <taxon>Vertebrata</taxon>
        <taxon>Euteleostomi</taxon>
        <taxon>Lepidosauria</taxon>
        <taxon>Squamata</taxon>
        <taxon>Bifurcata</taxon>
        <taxon>Unidentata</taxon>
        <taxon>Episquamata</taxon>
        <taxon>Laterata</taxon>
        <taxon>Teiioidea</taxon>
        <taxon>Teiidae</taxon>
        <taxon>Salvator</taxon>
    </lineage>
</organism>
<dbReference type="AlphaFoldDB" id="A0A8D0DUK6"/>
<evidence type="ECO:0008006" key="7">
    <source>
        <dbReference type="Google" id="ProtNLM"/>
    </source>
</evidence>
<dbReference type="Proteomes" id="UP000694421">
    <property type="component" value="Unplaced"/>
</dbReference>
<keyword evidence="3 4" id="KW-0418">Kinase</keyword>
<comment type="similarity">
    <text evidence="4">Belongs to the adenylate kinase family.</text>
</comment>
<keyword evidence="1 4" id="KW-0808">Transferase</keyword>
<reference evidence="5" key="2">
    <citation type="submission" date="2025-09" db="UniProtKB">
        <authorList>
            <consortium name="Ensembl"/>
        </authorList>
    </citation>
    <scope>IDENTIFICATION</scope>
</reference>
<keyword evidence="6" id="KW-1185">Reference proteome</keyword>
<keyword evidence="2" id="KW-0547">Nucleotide-binding</keyword>
<dbReference type="Ensembl" id="ENSSMRT00000025719.1">
    <property type="protein sequence ID" value="ENSSMRP00000021976.1"/>
    <property type="gene ID" value="ENSSMRG00000017080.1"/>
</dbReference>
<dbReference type="Pfam" id="PF00406">
    <property type="entry name" value="ADK"/>
    <property type="match status" value="1"/>
</dbReference>
<dbReference type="GeneTree" id="ENSGT00940000163693"/>
<dbReference type="PRINTS" id="PR00094">
    <property type="entry name" value="ADENYLTKNASE"/>
</dbReference>
<evidence type="ECO:0000256" key="1">
    <source>
        <dbReference type="ARBA" id="ARBA00022679"/>
    </source>
</evidence>
<dbReference type="PANTHER" id="PTHR23359">
    <property type="entry name" value="NUCLEOTIDE KINASE"/>
    <property type="match status" value="1"/>
</dbReference>
<evidence type="ECO:0000313" key="5">
    <source>
        <dbReference type="Ensembl" id="ENSSMRP00000021976.1"/>
    </source>
</evidence>
<accession>A0A8D0DUK6</accession>
<dbReference type="GO" id="GO:0005524">
    <property type="term" value="F:ATP binding"/>
    <property type="evidence" value="ECO:0007669"/>
    <property type="project" value="InterPro"/>
</dbReference>
<dbReference type="CDD" id="cd01428">
    <property type="entry name" value="ADK"/>
    <property type="match status" value="1"/>
</dbReference>
<dbReference type="GO" id="GO:0006139">
    <property type="term" value="P:nucleobase-containing compound metabolic process"/>
    <property type="evidence" value="ECO:0007669"/>
    <property type="project" value="InterPro"/>
</dbReference>